<dbReference type="EMBL" id="JACHXR010000018">
    <property type="protein sequence ID" value="MBB3232955.1"/>
    <property type="molecule type" value="Genomic_DNA"/>
</dbReference>
<evidence type="ECO:0000256" key="1">
    <source>
        <dbReference type="SAM" id="Phobius"/>
    </source>
</evidence>
<keyword evidence="1" id="KW-0812">Transmembrane</keyword>
<sequence length="177" mass="19576">MSRLYFLTPDLDTTVNIAQELDELGLTREQVHVTGRDWQHLEERGVNNATLRQTSDVVHAAYRGVLYGAPLGGLLGVLVYFVLGSDIGVGAMAIIVGMAIGGGLFGVWVSTMVGVSVHDAKVDKYEDELERGAFLMMVDVSDQREERIRSIIHRHHPDVTIDKVTAWERQHHLGTGD</sequence>
<protein>
    <recommendedName>
        <fullName evidence="4">DUF1269 domain-containing protein</fullName>
    </recommendedName>
</protein>
<organism evidence="2 3">
    <name type="scientific">Halomonas stenophila</name>
    <dbReference type="NCBI Taxonomy" id="795312"/>
    <lineage>
        <taxon>Bacteria</taxon>
        <taxon>Pseudomonadati</taxon>
        <taxon>Pseudomonadota</taxon>
        <taxon>Gammaproteobacteria</taxon>
        <taxon>Oceanospirillales</taxon>
        <taxon>Halomonadaceae</taxon>
        <taxon>Halomonas</taxon>
    </lineage>
</organism>
<keyword evidence="3" id="KW-1185">Reference proteome</keyword>
<dbReference type="Proteomes" id="UP000518892">
    <property type="component" value="Unassembled WGS sequence"/>
</dbReference>
<reference evidence="2 3" key="1">
    <citation type="submission" date="2020-08" db="EMBL/GenBank/DDBJ databases">
        <title>Genomic Encyclopedia of Type Strains, Phase III (KMG-III): the genomes of soil and plant-associated and newly described type strains.</title>
        <authorList>
            <person name="Whitman W."/>
        </authorList>
    </citation>
    <scope>NUCLEOTIDE SEQUENCE [LARGE SCALE GENOMIC DNA]</scope>
    <source>
        <strain evidence="2 3">CECT 7744</strain>
    </source>
</reference>
<gene>
    <name evidence="2" type="ORF">FHR97_003836</name>
</gene>
<feature type="transmembrane region" description="Helical" evidence="1">
    <location>
        <begin position="65"/>
        <end position="83"/>
    </location>
</feature>
<accession>A0A7W5EYN2</accession>
<feature type="transmembrane region" description="Helical" evidence="1">
    <location>
        <begin position="89"/>
        <end position="115"/>
    </location>
</feature>
<comment type="caution">
    <text evidence="2">The sequence shown here is derived from an EMBL/GenBank/DDBJ whole genome shotgun (WGS) entry which is preliminary data.</text>
</comment>
<name>A0A7W5EYN2_9GAMM</name>
<dbReference type="RefSeq" id="WP_183385375.1">
    <property type="nucleotide sequence ID" value="NZ_JACHXR010000018.1"/>
</dbReference>
<evidence type="ECO:0000313" key="2">
    <source>
        <dbReference type="EMBL" id="MBB3232955.1"/>
    </source>
</evidence>
<keyword evidence="1" id="KW-0472">Membrane</keyword>
<keyword evidence="1" id="KW-1133">Transmembrane helix</keyword>
<proteinExistence type="predicted"/>
<evidence type="ECO:0000313" key="3">
    <source>
        <dbReference type="Proteomes" id="UP000518892"/>
    </source>
</evidence>
<evidence type="ECO:0008006" key="4">
    <source>
        <dbReference type="Google" id="ProtNLM"/>
    </source>
</evidence>
<dbReference type="AlphaFoldDB" id="A0A7W5EYN2"/>